<gene>
    <name evidence="1" type="ORF">QO005_003655</name>
</gene>
<dbReference type="Pfam" id="PF10115">
    <property type="entry name" value="HlyU"/>
    <property type="match status" value="1"/>
</dbReference>
<keyword evidence="2" id="KW-1185">Reference proteome</keyword>
<dbReference type="RefSeq" id="WP_307159479.1">
    <property type="nucleotide sequence ID" value="NZ_JAUSWH010000013.1"/>
</dbReference>
<protein>
    <recommendedName>
        <fullName evidence="3">Transcriptional activator HlyU</fullName>
    </recommendedName>
</protein>
<name>A0ABU0IGC1_9HYPH</name>
<proteinExistence type="predicted"/>
<reference evidence="1 2" key="1">
    <citation type="submission" date="2023-07" db="EMBL/GenBank/DDBJ databases">
        <title>Genomic Encyclopedia of Type Strains, Phase IV (KMG-IV): sequencing the most valuable type-strain genomes for metagenomic binning, comparative biology and taxonomic classification.</title>
        <authorList>
            <person name="Goeker M."/>
        </authorList>
    </citation>
    <scope>NUCLEOTIDE SEQUENCE [LARGE SCALE GENOMIC DNA]</scope>
    <source>
        <strain evidence="1 2">DSM 100301</strain>
    </source>
</reference>
<dbReference type="InterPro" id="IPR018772">
    <property type="entry name" value="Transcription_activator_HlyU"/>
</dbReference>
<comment type="caution">
    <text evidence="1">The sequence shown here is derived from an EMBL/GenBank/DDBJ whole genome shotgun (WGS) entry which is preliminary data.</text>
</comment>
<accession>A0ABU0IGC1</accession>
<evidence type="ECO:0008006" key="3">
    <source>
        <dbReference type="Google" id="ProtNLM"/>
    </source>
</evidence>
<evidence type="ECO:0000313" key="2">
    <source>
        <dbReference type="Proteomes" id="UP001235269"/>
    </source>
</evidence>
<evidence type="ECO:0000313" key="1">
    <source>
        <dbReference type="EMBL" id="MDQ0457306.1"/>
    </source>
</evidence>
<sequence length="107" mass="11788">MASFLSKIFSAFSGSSAGKERQAAACEPQLHGDCRIFAEPIREGSQFRLAGRIEKDVDGRVLTRSFIRADLFSGQDEALEFTFRKARQIIDQNGPSLFADGEASRTV</sequence>
<organism evidence="1 2">
    <name type="scientific">Rhizobium paknamense</name>
    <dbReference type="NCBI Taxonomy" id="1206817"/>
    <lineage>
        <taxon>Bacteria</taxon>
        <taxon>Pseudomonadati</taxon>
        <taxon>Pseudomonadota</taxon>
        <taxon>Alphaproteobacteria</taxon>
        <taxon>Hyphomicrobiales</taxon>
        <taxon>Rhizobiaceae</taxon>
        <taxon>Rhizobium/Agrobacterium group</taxon>
        <taxon>Rhizobium</taxon>
    </lineage>
</organism>
<dbReference type="Proteomes" id="UP001235269">
    <property type="component" value="Unassembled WGS sequence"/>
</dbReference>
<dbReference type="EMBL" id="JAUSWH010000013">
    <property type="protein sequence ID" value="MDQ0457306.1"/>
    <property type="molecule type" value="Genomic_DNA"/>
</dbReference>